<comment type="subcellular location">
    <subcellularLocation>
        <location evidence="2">Membrane</location>
    </subcellularLocation>
</comment>
<evidence type="ECO:0000256" key="8">
    <source>
        <dbReference type="SAM" id="Phobius"/>
    </source>
</evidence>
<dbReference type="PROSITE" id="PS50885">
    <property type="entry name" value="HAMP"/>
    <property type="match status" value="1"/>
</dbReference>
<dbReference type="PANTHER" id="PTHR43711:SF1">
    <property type="entry name" value="HISTIDINE KINASE 1"/>
    <property type="match status" value="1"/>
</dbReference>
<dbReference type="SMART" id="SM00388">
    <property type="entry name" value="HisKA"/>
    <property type="match status" value="1"/>
</dbReference>
<dbReference type="Gene3D" id="3.30.565.10">
    <property type="entry name" value="Histidine kinase-like ATPase, C-terminal domain"/>
    <property type="match status" value="1"/>
</dbReference>
<dbReference type="Pfam" id="PF02518">
    <property type="entry name" value="HATPase_c"/>
    <property type="match status" value="1"/>
</dbReference>
<dbReference type="InterPro" id="IPR005467">
    <property type="entry name" value="His_kinase_dom"/>
</dbReference>
<dbReference type="EMBL" id="MSTI01000107">
    <property type="protein sequence ID" value="OLV17268.1"/>
    <property type="molecule type" value="Genomic_DNA"/>
</dbReference>
<evidence type="ECO:0000256" key="4">
    <source>
        <dbReference type="ARBA" id="ARBA00022553"/>
    </source>
</evidence>
<comment type="caution">
    <text evidence="11">The sequence shown here is derived from an EMBL/GenBank/DDBJ whole genome shotgun (WGS) entry which is preliminary data.</text>
</comment>
<evidence type="ECO:0000313" key="12">
    <source>
        <dbReference type="EMBL" id="OLV18671.1"/>
    </source>
</evidence>
<dbReference type="SUPFAM" id="SSF55874">
    <property type="entry name" value="ATPase domain of HSP90 chaperone/DNA topoisomerase II/histidine kinase"/>
    <property type="match status" value="1"/>
</dbReference>
<name>A0A1U7NWG0_9DEIO</name>
<keyword evidence="4" id="KW-0597">Phosphoprotein</keyword>
<dbReference type="RefSeq" id="WP_075831547.1">
    <property type="nucleotide sequence ID" value="NZ_MSTI01000062.1"/>
</dbReference>
<feature type="domain" description="Histidine kinase" evidence="9">
    <location>
        <begin position="148"/>
        <end position="362"/>
    </location>
</feature>
<feature type="transmembrane region" description="Helical" evidence="8">
    <location>
        <begin position="64"/>
        <end position="85"/>
    </location>
</feature>
<dbReference type="Gene3D" id="6.10.340.10">
    <property type="match status" value="1"/>
</dbReference>
<dbReference type="Proteomes" id="UP000186607">
    <property type="component" value="Unassembled WGS sequence"/>
</dbReference>
<evidence type="ECO:0000259" key="10">
    <source>
        <dbReference type="PROSITE" id="PS50885"/>
    </source>
</evidence>
<dbReference type="CDD" id="cd06225">
    <property type="entry name" value="HAMP"/>
    <property type="match status" value="1"/>
</dbReference>
<comment type="catalytic activity">
    <reaction evidence="1">
        <text>ATP + protein L-histidine = ADP + protein N-phospho-L-histidine.</text>
        <dbReference type="EC" id="2.7.13.3"/>
    </reaction>
</comment>
<dbReference type="InterPro" id="IPR036890">
    <property type="entry name" value="HATPase_C_sf"/>
</dbReference>
<keyword evidence="8" id="KW-0472">Membrane</keyword>
<dbReference type="FunFam" id="3.30.565.10:FF:000006">
    <property type="entry name" value="Sensor histidine kinase WalK"/>
    <property type="match status" value="1"/>
</dbReference>
<dbReference type="OrthoDB" id="59230at2"/>
<dbReference type="Pfam" id="PF00512">
    <property type="entry name" value="HisKA"/>
    <property type="match status" value="1"/>
</dbReference>
<dbReference type="CDD" id="cd00075">
    <property type="entry name" value="HATPase"/>
    <property type="match status" value="1"/>
</dbReference>
<evidence type="ECO:0000313" key="11">
    <source>
        <dbReference type="EMBL" id="OLV17268.1"/>
    </source>
</evidence>
<proteinExistence type="predicted"/>
<dbReference type="InterPro" id="IPR003661">
    <property type="entry name" value="HisK_dim/P_dom"/>
</dbReference>
<keyword evidence="6 11" id="KW-0418">Kinase</keyword>
<dbReference type="EMBL" id="MSTI01000062">
    <property type="protein sequence ID" value="OLV18671.1"/>
    <property type="molecule type" value="Genomic_DNA"/>
</dbReference>
<dbReference type="InterPro" id="IPR004358">
    <property type="entry name" value="Sig_transdc_His_kin-like_C"/>
</dbReference>
<evidence type="ECO:0000256" key="6">
    <source>
        <dbReference type="ARBA" id="ARBA00022777"/>
    </source>
</evidence>
<protein>
    <recommendedName>
        <fullName evidence="3">histidine kinase</fullName>
        <ecNumber evidence="3">2.7.13.3</ecNumber>
    </recommendedName>
</protein>
<dbReference type="InterPro" id="IPR003594">
    <property type="entry name" value="HATPase_dom"/>
</dbReference>
<dbReference type="PANTHER" id="PTHR43711">
    <property type="entry name" value="TWO-COMPONENT HISTIDINE KINASE"/>
    <property type="match status" value="1"/>
</dbReference>
<accession>A0A1U7NWG0</accession>
<evidence type="ECO:0000313" key="13">
    <source>
        <dbReference type="Proteomes" id="UP000186607"/>
    </source>
</evidence>
<evidence type="ECO:0000256" key="7">
    <source>
        <dbReference type="ARBA" id="ARBA00023012"/>
    </source>
</evidence>
<dbReference type="PRINTS" id="PR00344">
    <property type="entry name" value="BCTRLSENSOR"/>
</dbReference>
<feature type="transmembrane region" description="Helical" evidence="8">
    <location>
        <begin position="12"/>
        <end position="34"/>
    </location>
</feature>
<sequence>MKLFSRLFLSHLLVIMVAVGALLIVTELLASALVRHHVEQMAALIGPTGASLRPDLELGMRNTLTSALLASVPLSLTVAALTALFSARQVMRSVVLLRDGSHAIAAGEYTLRLPEEGQDELTDLARHFNRMGRALEQVERGRVDLITNVAHELRTPLGALRGYAEALEDQVMAPATASQAILREMRALERLARDLSLVSKVEAGAVELRLSTFEPKEVLLTARTRFEGAAEEFGLRLALELSSPLPPVTGDVERTSQILANLLSNALRHTPSGGQVTLSARQQGAAVRFEVRDTGPGIAPEHLSCVFERFYRANAARTRGEGEGSGVGLTIARGLAERMGGTLTATSSSAGSVFAFTLLVAHPAT</sequence>
<dbReference type="AlphaFoldDB" id="A0A1U7NWG0"/>
<dbReference type="SUPFAM" id="SSF158472">
    <property type="entry name" value="HAMP domain-like"/>
    <property type="match status" value="1"/>
</dbReference>
<dbReference type="InterPro" id="IPR050736">
    <property type="entry name" value="Sensor_HK_Regulatory"/>
</dbReference>
<dbReference type="InterPro" id="IPR036097">
    <property type="entry name" value="HisK_dim/P_sf"/>
</dbReference>
<evidence type="ECO:0000259" key="9">
    <source>
        <dbReference type="PROSITE" id="PS50109"/>
    </source>
</evidence>
<dbReference type="SMART" id="SM00387">
    <property type="entry name" value="HATPase_c"/>
    <property type="match status" value="1"/>
</dbReference>
<organism evidence="11 13">
    <name type="scientific">Deinococcus marmoris</name>
    <dbReference type="NCBI Taxonomy" id="249408"/>
    <lineage>
        <taxon>Bacteria</taxon>
        <taxon>Thermotogati</taxon>
        <taxon>Deinococcota</taxon>
        <taxon>Deinococci</taxon>
        <taxon>Deinococcales</taxon>
        <taxon>Deinococcaceae</taxon>
        <taxon>Deinococcus</taxon>
    </lineage>
</organism>
<keyword evidence="5" id="KW-0808">Transferase</keyword>
<keyword evidence="8" id="KW-1133">Transmembrane helix</keyword>
<dbReference type="SUPFAM" id="SSF47384">
    <property type="entry name" value="Homodimeric domain of signal transducing histidine kinase"/>
    <property type="match status" value="1"/>
</dbReference>
<dbReference type="CDD" id="cd00082">
    <property type="entry name" value="HisKA"/>
    <property type="match status" value="1"/>
</dbReference>
<dbReference type="Pfam" id="PF00672">
    <property type="entry name" value="HAMP"/>
    <property type="match status" value="1"/>
</dbReference>
<reference evidence="11 13" key="1">
    <citation type="submission" date="2017-01" db="EMBL/GenBank/DDBJ databases">
        <title>Genome Analysis of Deinococcus marmoris KOPRI26562.</title>
        <authorList>
            <person name="Kim J.H."/>
            <person name="Oh H.-M."/>
        </authorList>
    </citation>
    <scope>NUCLEOTIDE SEQUENCE [LARGE SCALE GENOMIC DNA]</scope>
    <source>
        <strain evidence="11 13">KOPRI26562</strain>
    </source>
</reference>
<dbReference type="SMART" id="SM00304">
    <property type="entry name" value="HAMP"/>
    <property type="match status" value="1"/>
</dbReference>
<dbReference type="GO" id="GO:0000155">
    <property type="term" value="F:phosphorelay sensor kinase activity"/>
    <property type="evidence" value="ECO:0007669"/>
    <property type="project" value="InterPro"/>
</dbReference>
<evidence type="ECO:0000256" key="2">
    <source>
        <dbReference type="ARBA" id="ARBA00004370"/>
    </source>
</evidence>
<evidence type="ECO:0000256" key="3">
    <source>
        <dbReference type="ARBA" id="ARBA00012438"/>
    </source>
</evidence>
<evidence type="ECO:0000256" key="1">
    <source>
        <dbReference type="ARBA" id="ARBA00000085"/>
    </source>
</evidence>
<keyword evidence="8" id="KW-0812">Transmembrane</keyword>
<dbReference type="PROSITE" id="PS50109">
    <property type="entry name" value="HIS_KIN"/>
    <property type="match status" value="1"/>
</dbReference>
<gene>
    <name evidence="12" type="ORF">BOO71_0005053</name>
    <name evidence="11" type="ORF">BOO71_0009418</name>
</gene>
<dbReference type="GO" id="GO:0016020">
    <property type="term" value="C:membrane"/>
    <property type="evidence" value="ECO:0007669"/>
    <property type="project" value="UniProtKB-SubCell"/>
</dbReference>
<dbReference type="STRING" id="249408.BOO71_0005053"/>
<keyword evidence="7" id="KW-0902">Two-component regulatory system</keyword>
<evidence type="ECO:0000256" key="5">
    <source>
        <dbReference type="ARBA" id="ARBA00022679"/>
    </source>
</evidence>
<dbReference type="InterPro" id="IPR003660">
    <property type="entry name" value="HAMP_dom"/>
</dbReference>
<dbReference type="Gene3D" id="1.10.287.130">
    <property type="match status" value="1"/>
</dbReference>
<keyword evidence="13" id="KW-1185">Reference proteome</keyword>
<dbReference type="EC" id="2.7.13.3" evidence="3"/>
<feature type="domain" description="HAMP" evidence="10">
    <location>
        <begin position="88"/>
        <end position="140"/>
    </location>
</feature>